<dbReference type="KEGG" id="psai:C3B54_11291"/>
<evidence type="ECO:0000256" key="4">
    <source>
        <dbReference type="ARBA" id="ARBA00022692"/>
    </source>
</evidence>
<evidence type="ECO:0000256" key="6">
    <source>
        <dbReference type="ARBA" id="ARBA00023065"/>
    </source>
</evidence>
<dbReference type="PANTHER" id="PTHR32024">
    <property type="entry name" value="TRK SYSTEM POTASSIUM UPTAKE PROTEIN TRKG-RELATED"/>
    <property type="match status" value="1"/>
</dbReference>
<feature type="transmembrane region" description="Helical" evidence="8">
    <location>
        <begin position="360"/>
        <end position="388"/>
    </location>
</feature>
<feature type="transmembrane region" description="Helical" evidence="8">
    <location>
        <begin position="116"/>
        <end position="137"/>
    </location>
</feature>
<dbReference type="EMBL" id="CP026923">
    <property type="protein sequence ID" value="AVG23289.1"/>
    <property type="molecule type" value="Genomic_DNA"/>
</dbReference>
<feature type="transmembrane region" description="Helical" evidence="8">
    <location>
        <begin position="291"/>
        <end position="310"/>
    </location>
</feature>
<evidence type="ECO:0000256" key="5">
    <source>
        <dbReference type="ARBA" id="ARBA00022989"/>
    </source>
</evidence>
<evidence type="ECO:0000256" key="3">
    <source>
        <dbReference type="ARBA" id="ARBA00022475"/>
    </source>
</evidence>
<organism evidence="9 10">
    <name type="scientific">Pontimonas salivibrio</name>
    <dbReference type="NCBI Taxonomy" id="1159327"/>
    <lineage>
        <taxon>Bacteria</taxon>
        <taxon>Bacillati</taxon>
        <taxon>Actinomycetota</taxon>
        <taxon>Actinomycetes</taxon>
        <taxon>Micrococcales</taxon>
        <taxon>Microbacteriaceae</taxon>
        <taxon>Pontimonas</taxon>
    </lineage>
</organism>
<dbReference type="RefSeq" id="WP_211286301.1">
    <property type="nucleotide sequence ID" value="NZ_CP026923.1"/>
</dbReference>
<protein>
    <submittedName>
        <fullName evidence="9">K+ transport membrane component TrkH</fullName>
    </submittedName>
</protein>
<feature type="transmembrane region" description="Helical" evidence="8">
    <location>
        <begin position="177"/>
        <end position="198"/>
    </location>
</feature>
<name>A0A2L2BNN7_9MICO</name>
<comment type="subcellular location">
    <subcellularLocation>
        <location evidence="1">Cell membrane</location>
        <topology evidence="1">Multi-pass membrane protein</topology>
    </subcellularLocation>
</comment>
<evidence type="ECO:0000313" key="9">
    <source>
        <dbReference type="EMBL" id="AVG23289.1"/>
    </source>
</evidence>
<keyword evidence="7 8" id="KW-0472">Membrane</keyword>
<dbReference type="GO" id="GO:0030001">
    <property type="term" value="P:metal ion transport"/>
    <property type="evidence" value="ECO:0007669"/>
    <property type="project" value="UniProtKB-ARBA"/>
</dbReference>
<evidence type="ECO:0000256" key="2">
    <source>
        <dbReference type="ARBA" id="ARBA00022448"/>
    </source>
</evidence>
<evidence type="ECO:0000256" key="1">
    <source>
        <dbReference type="ARBA" id="ARBA00004651"/>
    </source>
</evidence>
<feature type="transmembrane region" description="Helical" evidence="8">
    <location>
        <begin position="210"/>
        <end position="231"/>
    </location>
</feature>
<reference evidence="9 10" key="1">
    <citation type="submission" date="2018-02" db="EMBL/GenBank/DDBJ databases">
        <title>Complete genome of the streamlined marine actinobacterium Pontimonas salivibrio CL-TW6 adapted to coastal planktonic lifestype.</title>
        <authorList>
            <person name="Cho B.C."/>
            <person name="Hardies S.C."/>
            <person name="Jang G.I."/>
            <person name="Hwang C.Y."/>
        </authorList>
    </citation>
    <scope>NUCLEOTIDE SEQUENCE [LARGE SCALE GENOMIC DNA]</scope>
    <source>
        <strain evidence="9 10">CL-TW6</strain>
    </source>
</reference>
<feature type="transmembrane region" description="Helical" evidence="8">
    <location>
        <begin position="49"/>
        <end position="73"/>
    </location>
</feature>
<evidence type="ECO:0000256" key="8">
    <source>
        <dbReference type="SAM" id="Phobius"/>
    </source>
</evidence>
<sequence length="508" mass="53722">MARRRGLFSRQKSRSSTLRSASALPYGLHPRPGALGLFDRVRSVLGNSAATLTIAVFLVLSLITTSLLMLPVASATAEATPMADAFFTAVSGIAVTGLTTVNMATHWSPFGHTVVFFALQIGGIGVMTLATLLAILASRRLGLGARKVMASDVDPSRLHERQEMNAHGMNLGDVKGLIGTVVISVFAIELVLAAIIIPRLWQSGLDAVTALWQGGYLAASAFTNTGFVPLVEGLSAYQNDPVIVMTVGVGVFLGSLGFPVIFALSRALWIARKRRKRSTLAHARIGLHAKLTLVTTTILLVVGALAIGLLEWGNDKTLGGQDMWVRPMTAVFTSMMARSGGFNTVPTEDMSGATHLVLDMLMFVGGGSASTAGGIKVTTLAILFIAAYAEARGDQDLSVYERRIPSDTVRLAVSVTLWGSSIVALSTIAILQITNEPLDKVLFDVISAFATCGLSAGLTSNDLEEEAKYVLAITMLLGRVGTVTLATALSGTHRQTVYRRAAERPIVG</sequence>
<dbReference type="PANTHER" id="PTHR32024:SF1">
    <property type="entry name" value="KTR SYSTEM POTASSIUM UPTAKE PROTEIN B"/>
    <property type="match status" value="1"/>
</dbReference>
<gene>
    <name evidence="9" type="ORF">C3B54_11291</name>
</gene>
<evidence type="ECO:0000313" key="10">
    <source>
        <dbReference type="Proteomes" id="UP000243077"/>
    </source>
</evidence>
<feature type="transmembrane region" description="Helical" evidence="8">
    <location>
        <begin position="85"/>
        <end position="104"/>
    </location>
</feature>
<dbReference type="Pfam" id="PF02386">
    <property type="entry name" value="TrkH"/>
    <property type="match status" value="1"/>
</dbReference>
<dbReference type="InterPro" id="IPR003445">
    <property type="entry name" value="Cat_transpt"/>
</dbReference>
<keyword evidence="2" id="KW-0813">Transport</keyword>
<dbReference type="AlphaFoldDB" id="A0A2L2BNN7"/>
<accession>A0A2L2BNN7</accession>
<evidence type="ECO:0000256" key="7">
    <source>
        <dbReference type="ARBA" id="ARBA00023136"/>
    </source>
</evidence>
<feature type="transmembrane region" description="Helical" evidence="8">
    <location>
        <begin position="243"/>
        <end position="270"/>
    </location>
</feature>
<keyword evidence="3" id="KW-1003">Cell membrane</keyword>
<keyword evidence="4 8" id="KW-0812">Transmembrane</keyword>
<dbReference type="Proteomes" id="UP000243077">
    <property type="component" value="Chromosome"/>
</dbReference>
<keyword evidence="6" id="KW-0406">Ion transport</keyword>
<proteinExistence type="predicted"/>
<keyword evidence="10" id="KW-1185">Reference proteome</keyword>
<keyword evidence="5 8" id="KW-1133">Transmembrane helix</keyword>
<dbReference type="GO" id="GO:0005886">
    <property type="term" value="C:plasma membrane"/>
    <property type="evidence" value="ECO:0007669"/>
    <property type="project" value="UniProtKB-SubCell"/>
</dbReference>
<feature type="transmembrane region" description="Helical" evidence="8">
    <location>
        <begin position="409"/>
        <end position="433"/>
    </location>
</feature>
<dbReference type="GO" id="GO:0008324">
    <property type="term" value="F:monoatomic cation transmembrane transporter activity"/>
    <property type="evidence" value="ECO:0007669"/>
    <property type="project" value="InterPro"/>
</dbReference>
<feature type="transmembrane region" description="Helical" evidence="8">
    <location>
        <begin position="469"/>
        <end position="490"/>
    </location>
</feature>